<organism evidence="1 2">
    <name type="scientific">Nephila pilipes</name>
    <name type="common">Giant wood spider</name>
    <name type="synonym">Nephila maculata</name>
    <dbReference type="NCBI Taxonomy" id="299642"/>
    <lineage>
        <taxon>Eukaryota</taxon>
        <taxon>Metazoa</taxon>
        <taxon>Ecdysozoa</taxon>
        <taxon>Arthropoda</taxon>
        <taxon>Chelicerata</taxon>
        <taxon>Arachnida</taxon>
        <taxon>Araneae</taxon>
        <taxon>Araneomorphae</taxon>
        <taxon>Entelegynae</taxon>
        <taxon>Araneoidea</taxon>
        <taxon>Nephilidae</taxon>
        <taxon>Nephila</taxon>
    </lineage>
</organism>
<sequence length="107" mass="12135">MRRRNSPFPDLGHFLKGQHTINVTYPSHRVGFRPGISYPAGYTFSTRMRGQKAKLNYCQQLHFISSEHICQILRFYCPKCALTTSATECAINKNDGIKNAGAEKDIL</sequence>
<comment type="caution">
    <text evidence="1">The sequence shown here is derived from an EMBL/GenBank/DDBJ whole genome shotgun (WGS) entry which is preliminary data.</text>
</comment>
<evidence type="ECO:0000313" key="1">
    <source>
        <dbReference type="EMBL" id="GFT94997.1"/>
    </source>
</evidence>
<accession>A0A8X6PXH8</accession>
<dbReference type="EMBL" id="BMAW01075097">
    <property type="protein sequence ID" value="GFT94997.1"/>
    <property type="molecule type" value="Genomic_DNA"/>
</dbReference>
<dbReference type="Proteomes" id="UP000887013">
    <property type="component" value="Unassembled WGS sequence"/>
</dbReference>
<keyword evidence="2" id="KW-1185">Reference proteome</keyword>
<dbReference type="AlphaFoldDB" id="A0A8X6PXH8"/>
<protein>
    <submittedName>
        <fullName evidence="1">Uncharacterized protein</fullName>
    </submittedName>
</protein>
<reference evidence="1" key="1">
    <citation type="submission" date="2020-08" db="EMBL/GenBank/DDBJ databases">
        <title>Multicomponent nature underlies the extraordinary mechanical properties of spider dragline silk.</title>
        <authorList>
            <person name="Kono N."/>
            <person name="Nakamura H."/>
            <person name="Mori M."/>
            <person name="Yoshida Y."/>
            <person name="Ohtoshi R."/>
            <person name="Malay A.D."/>
            <person name="Moran D.A.P."/>
            <person name="Tomita M."/>
            <person name="Numata K."/>
            <person name="Arakawa K."/>
        </authorList>
    </citation>
    <scope>NUCLEOTIDE SEQUENCE</scope>
</reference>
<gene>
    <name evidence="1" type="ORF">NPIL_198551</name>
</gene>
<name>A0A8X6PXH8_NEPPI</name>
<evidence type="ECO:0000313" key="2">
    <source>
        <dbReference type="Proteomes" id="UP000887013"/>
    </source>
</evidence>
<proteinExistence type="predicted"/>